<dbReference type="OrthoDB" id="1729737at2759"/>
<dbReference type="PANTHER" id="PTHR45737">
    <property type="entry name" value="VON WILLEBRAND FACTOR A DOMAIN-CONTAINING PROTEIN 5A"/>
    <property type="match status" value="1"/>
</dbReference>
<proteinExistence type="predicted"/>
<dbReference type="AlphaFoldDB" id="A0A8K0URW3"/>
<organism evidence="3 4">
    <name type="scientific">Cristinia sonorae</name>
    <dbReference type="NCBI Taxonomy" id="1940300"/>
    <lineage>
        <taxon>Eukaryota</taxon>
        <taxon>Fungi</taxon>
        <taxon>Dikarya</taxon>
        <taxon>Basidiomycota</taxon>
        <taxon>Agaricomycotina</taxon>
        <taxon>Agaricomycetes</taxon>
        <taxon>Agaricomycetidae</taxon>
        <taxon>Agaricales</taxon>
        <taxon>Pleurotineae</taxon>
        <taxon>Stephanosporaceae</taxon>
        <taxon>Cristinia</taxon>
    </lineage>
</organism>
<dbReference type="Pfam" id="PF13768">
    <property type="entry name" value="VWA_3"/>
    <property type="match status" value="1"/>
</dbReference>
<feature type="domain" description="VWFA" evidence="1">
    <location>
        <begin position="284"/>
        <end position="462"/>
    </location>
</feature>
<evidence type="ECO:0000259" key="1">
    <source>
        <dbReference type="PROSITE" id="PS50234"/>
    </source>
</evidence>
<name>A0A8K0URW3_9AGAR</name>
<accession>A0A8K0URW3</accession>
<protein>
    <submittedName>
        <fullName evidence="3">Uncharacterized protein</fullName>
    </submittedName>
</protein>
<gene>
    <name evidence="3" type="ORF">BXZ70DRAFT_1016052</name>
</gene>
<dbReference type="Gene3D" id="3.40.50.410">
    <property type="entry name" value="von Willebrand factor, type A domain"/>
    <property type="match status" value="1"/>
</dbReference>
<dbReference type="SUPFAM" id="SSF53300">
    <property type="entry name" value="vWA-like"/>
    <property type="match status" value="1"/>
</dbReference>
<dbReference type="InterPro" id="IPR013694">
    <property type="entry name" value="VIT"/>
</dbReference>
<dbReference type="EMBL" id="JAEVFJ010000010">
    <property type="protein sequence ID" value="KAH8102054.1"/>
    <property type="molecule type" value="Genomic_DNA"/>
</dbReference>
<dbReference type="PANTHER" id="PTHR45737:SF6">
    <property type="entry name" value="VON WILLEBRAND FACTOR A DOMAIN-CONTAINING PROTEIN 5A"/>
    <property type="match status" value="1"/>
</dbReference>
<sequence length="918" mass="100677">MTSSIRPIKTGIIFHNAQGELASLSLLRATVEARVVDASAIVTFTQVFCNTSELSTPRAKYIFRLPARAAVCAFEMCSQDRLVRGVVKEHGKATVVRNREKEACASLIQQTTSDLFIISVGSIPGQAVAKVTLTFVMVLMSNYRRNEVRLRLPQGICQPYDCTQDIMVEATEKQEVVTITVSIITSGIIQAVSSPSHPEATAVSVACETSHQARHPDPYPSFHEGSAVFSSSEFLASDFVLCIATEKPETPRCFVQRDPQNPRCLAIQLTFRPELCQPTINPQEYIFLLDRSSSMTSESRIDIAKRTLILLLHALPRNGTSFNVVTFDKDPIRMYPRSQIYTEKTLNEATTWVDQIQIGHGSNILQALEDSFRRCSRSIPTTILLLTDGKACNVTGTAHAVSLAVSQASSTAGIQISTLEIGCAASTPICSAISQAGNGECLVATDTCSILTACTKLLRTSVSPSTASVAIDWGIPLESTPAPTDQPPDDTMLFQTSIVVESTYPGHCEVVYAFVEYDSPTIPELVVVHYTRATGDLAVDVEIKSPVVEIGPSHGEHPSSLLHTLAARELITQLEGCSIATATDEGRKASIIRLGEQYQLATQHTSFVPIEETLRHSARDRYRCAFTSFLRVQAAASDIMTACTSSAAEYASGIISTTCDFLKEPYQTTHTYEKSIIQCNSPLFLPGQYRPLTPDSVVCSLPRASWHSSLSTGFKFQRTAESGDEWISDNADSILGSWGDSCSCESPEWSGTETESCWRHSYISIPKPIRSTSPVFTTYSTDSDTTQRGELVSRSSSYLPSTTMSRQRSQVRLTTIFDLIRLQNFDGSYSLDRKLGNILGLRLTYRPDHVDADVWATALVVAYYQTFLLDSRLLDFMVGKAMEWAVDATKSGVDFDGTVEMALEVVSQHGLFFRVISC</sequence>
<dbReference type="SMART" id="SM00327">
    <property type="entry name" value="VWA"/>
    <property type="match status" value="1"/>
</dbReference>
<dbReference type="PROSITE" id="PS50234">
    <property type="entry name" value="VWFA"/>
    <property type="match status" value="1"/>
</dbReference>
<dbReference type="PROSITE" id="PS51468">
    <property type="entry name" value="VIT"/>
    <property type="match status" value="1"/>
</dbReference>
<keyword evidence="4" id="KW-1185">Reference proteome</keyword>
<evidence type="ECO:0000313" key="4">
    <source>
        <dbReference type="Proteomes" id="UP000813824"/>
    </source>
</evidence>
<reference evidence="3" key="1">
    <citation type="journal article" date="2021" name="New Phytol.">
        <title>Evolutionary innovations through gain and loss of genes in the ectomycorrhizal Boletales.</title>
        <authorList>
            <person name="Wu G."/>
            <person name="Miyauchi S."/>
            <person name="Morin E."/>
            <person name="Kuo A."/>
            <person name="Drula E."/>
            <person name="Varga T."/>
            <person name="Kohler A."/>
            <person name="Feng B."/>
            <person name="Cao Y."/>
            <person name="Lipzen A."/>
            <person name="Daum C."/>
            <person name="Hundley H."/>
            <person name="Pangilinan J."/>
            <person name="Johnson J."/>
            <person name="Barry K."/>
            <person name="LaButti K."/>
            <person name="Ng V."/>
            <person name="Ahrendt S."/>
            <person name="Min B."/>
            <person name="Choi I.G."/>
            <person name="Park H."/>
            <person name="Plett J.M."/>
            <person name="Magnuson J."/>
            <person name="Spatafora J.W."/>
            <person name="Nagy L.G."/>
            <person name="Henrissat B."/>
            <person name="Grigoriev I.V."/>
            <person name="Yang Z.L."/>
            <person name="Xu J."/>
            <person name="Martin F.M."/>
        </authorList>
    </citation>
    <scope>NUCLEOTIDE SEQUENCE</scope>
    <source>
        <strain evidence="3">KKN 215</strain>
    </source>
</reference>
<comment type="caution">
    <text evidence="3">The sequence shown here is derived from an EMBL/GenBank/DDBJ whole genome shotgun (WGS) entry which is preliminary data.</text>
</comment>
<feature type="domain" description="VIT" evidence="2">
    <location>
        <begin position="10"/>
        <end position="137"/>
    </location>
</feature>
<dbReference type="InterPro" id="IPR002035">
    <property type="entry name" value="VWF_A"/>
</dbReference>
<dbReference type="Proteomes" id="UP000813824">
    <property type="component" value="Unassembled WGS sequence"/>
</dbReference>
<evidence type="ECO:0000313" key="3">
    <source>
        <dbReference type="EMBL" id="KAH8102054.1"/>
    </source>
</evidence>
<dbReference type="SMART" id="SM00609">
    <property type="entry name" value="VIT"/>
    <property type="match status" value="1"/>
</dbReference>
<dbReference type="InterPro" id="IPR036465">
    <property type="entry name" value="vWFA_dom_sf"/>
</dbReference>
<evidence type="ECO:0000259" key="2">
    <source>
        <dbReference type="PROSITE" id="PS51468"/>
    </source>
</evidence>
<dbReference type="Pfam" id="PF08487">
    <property type="entry name" value="VIT"/>
    <property type="match status" value="1"/>
</dbReference>